<dbReference type="GO" id="GO:0016887">
    <property type="term" value="F:ATP hydrolysis activity"/>
    <property type="evidence" value="ECO:0007669"/>
    <property type="project" value="InterPro"/>
</dbReference>
<organism evidence="6 7">
    <name type="scientific">Inconstantimicrobium porci</name>
    <dbReference type="NCBI Taxonomy" id="2652291"/>
    <lineage>
        <taxon>Bacteria</taxon>
        <taxon>Bacillati</taxon>
        <taxon>Bacillota</taxon>
        <taxon>Clostridia</taxon>
        <taxon>Eubacteriales</taxon>
        <taxon>Clostridiaceae</taxon>
        <taxon>Inconstantimicrobium</taxon>
    </lineage>
</organism>
<keyword evidence="2" id="KW-0067">ATP-binding</keyword>
<feature type="domain" description="ChlI/MoxR AAA lid" evidence="5">
    <location>
        <begin position="233"/>
        <end position="289"/>
    </location>
</feature>
<dbReference type="Pfam" id="PF17863">
    <property type="entry name" value="AAA_lid_2"/>
    <property type="match status" value="1"/>
</dbReference>
<dbReference type="FunFam" id="3.40.50.300:FF:000640">
    <property type="entry name" value="MoxR family ATPase"/>
    <property type="match status" value="1"/>
</dbReference>
<dbReference type="AlphaFoldDB" id="A0A7X2MZC7"/>
<evidence type="ECO:0000259" key="4">
    <source>
        <dbReference type="Pfam" id="PF07726"/>
    </source>
</evidence>
<dbReference type="Gene3D" id="3.40.50.300">
    <property type="entry name" value="P-loop containing nucleotide triphosphate hydrolases"/>
    <property type="match status" value="1"/>
</dbReference>
<dbReference type="Pfam" id="PF07726">
    <property type="entry name" value="AAA_3"/>
    <property type="match status" value="1"/>
</dbReference>
<evidence type="ECO:0000256" key="2">
    <source>
        <dbReference type="ARBA" id="ARBA00022840"/>
    </source>
</evidence>
<dbReference type="InterPro" id="IPR050764">
    <property type="entry name" value="CbbQ/NirQ/NorQ/GpvN"/>
</dbReference>
<reference evidence="6 7" key="1">
    <citation type="submission" date="2019-08" db="EMBL/GenBank/DDBJ databases">
        <title>In-depth cultivation of the pig gut microbiome towards novel bacterial diversity and tailored functional studies.</title>
        <authorList>
            <person name="Wylensek D."/>
            <person name="Hitch T.C.A."/>
            <person name="Clavel T."/>
        </authorList>
    </citation>
    <scope>NUCLEOTIDE SEQUENCE [LARGE SCALE GENOMIC DNA]</scope>
    <source>
        <strain evidence="6 7">WCA-383-APC-5B</strain>
    </source>
</reference>
<dbReference type="InterPro" id="IPR027417">
    <property type="entry name" value="P-loop_NTPase"/>
</dbReference>
<dbReference type="InterPro" id="IPR041628">
    <property type="entry name" value="ChlI/MoxR_AAA_lid"/>
</dbReference>
<proteinExistence type="inferred from homology"/>
<dbReference type="SUPFAM" id="SSF52540">
    <property type="entry name" value="P-loop containing nucleoside triphosphate hydrolases"/>
    <property type="match status" value="1"/>
</dbReference>
<dbReference type="Gene3D" id="1.10.8.80">
    <property type="entry name" value="Magnesium chelatase subunit I, C-Terminal domain"/>
    <property type="match status" value="1"/>
</dbReference>
<evidence type="ECO:0000259" key="5">
    <source>
        <dbReference type="Pfam" id="PF17863"/>
    </source>
</evidence>
<name>A0A7X2MZC7_9CLOT</name>
<keyword evidence="7" id="KW-1185">Reference proteome</keyword>
<feature type="domain" description="ATPase AAA-3" evidence="4">
    <location>
        <begin position="40"/>
        <end position="170"/>
    </location>
</feature>
<dbReference type="PIRSF" id="PIRSF002849">
    <property type="entry name" value="AAA_ATPase_chaperone_MoxR_prd"/>
    <property type="match status" value="1"/>
</dbReference>
<evidence type="ECO:0000313" key="7">
    <source>
        <dbReference type="Proteomes" id="UP000460287"/>
    </source>
</evidence>
<dbReference type="PANTHER" id="PTHR42759">
    <property type="entry name" value="MOXR FAMILY PROTEIN"/>
    <property type="match status" value="1"/>
</dbReference>
<dbReference type="GO" id="GO:0005524">
    <property type="term" value="F:ATP binding"/>
    <property type="evidence" value="ECO:0007669"/>
    <property type="project" value="UniProtKB-KW"/>
</dbReference>
<dbReference type="EMBL" id="VULX01000016">
    <property type="protein sequence ID" value="MSR91823.1"/>
    <property type="molecule type" value="Genomic_DNA"/>
</dbReference>
<gene>
    <name evidence="6" type="ORF">FYJ33_10510</name>
</gene>
<evidence type="ECO:0000256" key="3">
    <source>
        <dbReference type="ARBA" id="ARBA00061607"/>
    </source>
</evidence>
<dbReference type="Proteomes" id="UP000460287">
    <property type="component" value="Unassembled WGS sequence"/>
</dbReference>
<dbReference type="PANTHER" id="PTHR42759:SF5">
    <property type="entry name" value="METHANOL DEHYDROGENASE REGULATOR"/>
    <property type="match status" value="1"/>
</dbReference>
<keyword evidence="1" id="KW-0547">Nucleotide-binding</keyword>
<evidence type="ECO:0000256" key="1">
    <source>
        <dbReference type="ARBA" id="ARBA00022741"/>
    </source>
</evidence>
<comment type="similarity">
    <text evidence="3">Belongs to the MoxR family.</text>
</comment>
<protein>
    <submittedName>
        <fullName evidence="6">MoxR family ATPase</fullName>
    </submittedName>
</protein>
<sequence>MDTKKYSEFKDKIVENVSKVMVGKNDVVELIVVSFICGGHVLLEDVPGVGKTVMVKSFSGSIGSKFTRIQFTPDLLPSDLTGINFYNQKNMEFEFREGPLFSNIIVADEINRATPRTQSSLLEAMEEKQITVDKLTRKLDSPFMVLATQNPVESYGTYPLPEAQLDRFLMRIDMGYPSFEEEAEVVRRSDNKNLSAELGTVVSKEDIEYVQEHYTEVTMNDVVVNYLLDIVNATRNKENILLGISPRGTIALYKASKAYAAINGRDFVIPEDVKHMAPFVLNHRVKFRGSKGKGIYDNINELLEKVPVPTEEI</sequence>
<evidence type="ECO:0000313" key="6">
    <source>
        <dbReference type="EMBL" id="MSR91823.1"/>
    </source>
</evidence>
<accession>A0A7X2MZC7</accession>
<dbReference type="RefSeq" id="WP_154531720.1">
    <property type="nucleotide sequence ID" value="NZ_JAQXTV010000084.1"/>
</dbReference>
<comment type="caution">
    <text evidence="6">The sequence shown here is derived from an EMBL/GenBank/DDBJ whole genome shotgun (WGS) entry which is preliminary data.</text>
</comment>
<dbReference type="InterPro" id="IPR011703">
    <property type="entry name" value="ATPase_AAA-3"/>
</dbReference>